<dbReference type="InterPro" id="IPR002919">
    <property type="entry name" value="TIL_dom"/>
</dbReference>
<evidence type="ECO:0000256" key="1">
    <source>
        <dbReference type="ARBA" id="ARBA00022690"/>
    </source>
</evidence>
<dbReference type="AlphaFoldDB" id="C6ZQZ3"/>
<accession>C6ZQZ3</accession>
<evidence type="ECO:0000256" key="3">
    <source>
        <dbReference type="SAM" id="SignalP"/>
    </source>
</evidence>
<dbReference type="SUPFAM" id="SSF57567">
    <property type="entry name" value="Serine protease inhibitors"/>
    <property type="match status" value="1"/>
</dbReference>
<dbReference type="Gene3D" id="2.10.25.10">
    <property type="entry name" value="Laminin"/>
    <property type="match status" value="1"/>
</dbReference>
<evidence type="ECO:0000313" key="5">
    <source>
        <dbReference type="EMBL" id="ACU30997.1"/>
    </source>
</evidence>
<organism evidence="5">
    <name type="scientific">Ochlerotatus triseriatus</name>
    <name type="common">Eastern treehole mosquito</name>
    <name type="synonym">Aedes triseriatus</name>
    <dbReference type="NCBI Taxonomy" id="7162"/>
    <lineage>
        <taxon>Eukaryota</taxon>
        <taxon>Metazoa</taxon>
        <taxon>Ecdysozoa</taxon>
        <taxon>Arthropoda</taxon>
        <taxon>Hexapoda</taxon>
        <taxon>Insecta</taxon>
        <taxon>Pterygota</taxon>
        <taxon>Neoptera</taxon>
        <taxon>Endopterygota</taxon>
        <taxon>Diptera</taxon>
        <taxon>Nematocera</taxon>
        <taxon>Culicoidea</taxon>
        <taxon>Culicidae</taxon>
        <taxon>Culicinae</taxon>
        <taxon>Aedini</taxon>
        <taxon>Ochlerotatus</taxon>
        <taxon>Protomacleaya</taxon>
    </lineage>
</organism>
<dbReference type="Pfam" id="PF01826">
    <property type="entry name" value="TIL"/>
    <property type="match status" value="1"/>
</dbReference>
<dbReference type="CDD" id="cd19941">
    <property type="entry name" value="TIL"/>
    <property type="match status" value="1"/>
</dbReference>
<dbReference type="PANTHER" id="PTHR23259">
    <property type="entry name" value="RIDDLE"/>
    <property type="match status" value="1"/>
</dbReference>
<keyword evidence="2" id="KW-1015">Disulfide bond</keyword>
<feature type="chain" id="PRO_5005668878" evidence="3">
    <location>
        <begin position="23"/>
        <end position="84"/>
    </location>
</feature>
<keyword evidence="3" id="KW-0732">Signal</keyword>
<feature type="signal peptide" evidence="3">
    <location>
        <begin position="1"/>
        <end position="22"/>
    </location>
</feature>
<protein>
    <submittedName>
        <fullName evidence="5">TIL domain-containing cysteine-rich salivary secreted peptide</fullName>
    </submittedName>
</protein>
<dbReference type="PANTHER" id="PTHR23259:SF70">
    <property type="entry name" value="ACCESSORY GLAND PROTEIN ACP62F-RELATED"/>
    <property type="match status" value="1"/>
</dbReference>
<evidence type="ECO:0000256" key="2">
    <source>
        <dbReference type="ARBA" id="ARBA00023157"/>
    </source>
</evidence>
<evidence type="ECO:0000259" key="4">
    <source>
        <dbReference type="Pfam" id="PF01826"/>
    </source>
</evidence>
<feature type="domain" description="TIL" evidence="4">
    <location>
        <begin position="32"/>
        <end position="83"/>
    </location>
</feature>
<proteinExistence type="evidence at transcript level"/>
<reference evidence="5" key="1">
    <citation type="journal article" date="2010" name="J. Med. Entomol.">
        <title>The salivary gland transcriptome of the eastern tree hole mosquito, Ochlerotatus triseriatus.</title>
        <authorList>
            <person name="Calvo E."/>
            <person name="Sanchez-Vargas I."/>
            <person name="Kotsyfakis M."/>
            <person name="Favreau A.J."/>
            <person name="Barbian K.D."/>
            <person name="Pham V.M."/>
            <person name="Olson K.E."/>
            <person name="Ribeiro J.M."/>
        </authorList>
    </citation>
    <scope>NUCLEOTIDE SEQUENCE</scope>
    <source>
        <tissue evidence="5">Salivary glands</tissue>
    </source>
</reference>
<dbReference type="GO" id="GO:0030414">
    <property type="term" value="F:peptidase inhibitor activity"/>
    <property type="evidence" value="ECO:0007669"/>
    <property type="project" value="UniProtKB-KW"/>
</dbReference>
<keyword evidence="1" id="KW-0646">Protease inhibitor</keyword>
<dbReference type="InterPro" id="IPR036084">
    <property type="entry name" value="Ser_inhib-like_sf"/>
</dbReference>
<dbReference type="InterPro" id="IPR051368">
    <property type="entry name" value="SerProtInhib-TIL_Domain"/>
</dbReference>
<sequence length="84" mass="9410">MMQVLFAITFLCVALLPVLNLAAPQQFSECSNPNEVYRRCGSACPRTCTNMDKIFYCIAPCRSGCFCRNGYVRNAENKCVEVSQ</sequence>
<name>C6ZQZ3_OCHTR</name>
<dbReference type="EMBL" id="EZ114944">
    <property type="protein sequence ID" value="ACU30997.1"/>
    <property type="molecule type" value="mRNA"/>
</dbReference>